<accession>A0A5N0VEG8</accession>
<sequence>MTSAAAPERVVDFRELARGVRFETRLFIDGEFRHAEGRATFVTANPATGEKLADVAQASPADVDDAVSAARRAFRTGPWRRMSPAERKAVLLRFADLIEENRVELALIESLDNGKPVHDAITGDLPGTLGLIRWHAEAIDKIYDQMSRTAEDKVSMITRQPIGVVAAVIPWNFPLEITANKIAPALASGNSLIIKPAEQTPLSILRLAELAAEAGIPAGVLNVLPGLGEVAGQALGRHPDVDCLSFTGSTETGQLLLQYAAESNLKRVFLELGGKSPVIVMDDVDDLEPIVKEIAGGIIYSQGQICSGGSRLLVQRGVKDRVLQALVEEFSNWTVGDPLDENSKIGASISPAHLERVLRYVELGKSEGASLVLGGSRLHEDSGGSFMQPTIFDGVRNDMRIAREEIFGPVLTVTTFDTEDEAVEIANDTRYGLASQLYTNDLHRAHRIAKAIEAGTVSVNCFSEGDEAVPFGGWKQSGFGGREKSLMAHDIYTETKAIWIQLR</sequence>
<dbReference type="PANTHER" id="PTHR11699">
    <property type="entry name" value="ALDEHYDE DEHYDROGENASE-RELATED"/>
    <property type="match status" value="1"/>
</dbReference>
<reference evidence="6" key="1">
    <citation type="submission" date="2019-09" db="EMBL/GenBank/DDBJ databases">
        <authorList>
            <person name="Teo W.F.A."/>
            <person name="Duangmal K."/>
        </authorList>
    </citation>
    <scope>NUCLEOTIDE SEQUENCE [LARGE SCALE GENOMIC DNA]</scope>
    <source>
        <strain evidence="6">K81G1</strain>
    </source>
</reference>
<evidence type="ECO:0000256" key="4">
    <source>
        <dbReference type="RuleBase" id="RU003345"/>
    </source>
</evidence>
<dbReference type="OrthoDB" id="6882680at2"/>
<protein>
    <submittedName>
        <fullName evidence="6">Aldehyde dehydrogenase</fullName>
    </submittedName>
</protein>
<organism evidence="6 7">
    <name type="scientific">Amycolatopsis acidicola</name>
    <dbReference type="NCBI Taxonomy" id="2596893"/>
    <lineage>
        <taxon>Bacteria</taxon>
        <taxon>Bacillati</taxon>
        <taxon>Actinomycetota</taxon>
        <taxon>Actinomycetes</taxon>
        <taxon>Pseudonocardiales</taxon>
        <taxon>Pseudonocardiaceae</taxon>
        <taxon>Amycolatopsis</taxon>
    </lineage>
</organism>
<evidence type="ECO:0000256" key="3">
    <source>
        <dbReference type="PROSITE-ProRule" id="PRU10007"/>
    </source>
</evidence>
<evidence type="ECO:0000256" key="2">
    <source>
        <dbReference type="ARBA" id="ARBA00023002"/>
    </source>
</evidence>
<dbReference type="RefSeq" id="WP_144748495.1">
    <property type="nucleotide sequence ID" value="NZ_VMNW02000008.1"/>
</dbReference>
<dbReference type="Gene3D" id="3.40.309.10">
    <property type="entry name" value="Aldehyde Dehydrogenase, Chain A, domain 2"/>
    <property type="match status" value="1"/>
</dbReference>
<dbReference type="FunFam" id="3.40.605.10:FF:000001">
    <property type="entry name" value="Aldehyde dehydrogenase 1"/>
    <property type="match status" value="1"/>
</dbReference>
<evidence type="ECO:0000259" key="5">
    <source>
        <dbReference type="Pfam" id="PF00171"/>
    </source>
</evidence>
<dbReference type="EMBL" id="VMNW02000008">
    <property type="protein sequence ID" value="KAA9164028.1"/>
    <property type="molecule type" value="Genomic_DNA"/>
</dbReference>
<dbReference type="InterPro" id="IPR016162">
    <property type="entry name" value="Ald_DH_N"/>
</dbReference>
<dbReference type="Pfam" id="PF00171">
    <property type="entry name" value="Aldedh"/>
    <property type="match status" value="1"/>
</dbReference>
<dbReference type="FunFam" id="3.40.309.10:FF:000012">
    <property type="entry name" value="Betaine aldehyde dehydrogenase"/>
    <property type="match status" value="1"/>
</dbReference>
<evidence type="ECO:0000313" key="7">
    <source>
        <dbReference type="Proteomes" id="UP000319769"/>
    </source>
</evidence>
<evidence type="ECO:0000256" key="1">
    <source>
        <dbReference type="ARBA" id="ARBA00009986"/>
    </source>
</evidence>
<dbReference type="SUPFAM" id="SSF53720">
    <property type="entry name" value="ALDH-like"/>
    <property type="match status" value="1"/>
</dbReference>
<feature type="active site" evidence="3">
    <location>
        <position position="271"/>
    </location>
</feature>
<name>A0A5N0VEG8_9PSEU</name>
<dbReference type="InterPro" id="IPR015590">
    <property type="entry name" value="Aldehyde_DH_dom"/>
</dbReference>
<dbReference type="GO" id="GO:0016620">
    <property type="term" value="F:oxidoreductase activity, acting on the aldehyde or oxo group of donors, NAD or NADP as acceptor"/>
    <property type="evidence" value="ECO:0007669"/>
    <property type="project" value="InterPro"/>
</dbReference>
<dbReference type="Gene3D" id="3.40.605.10">
    <property type="entry name" value="Aldehyde Dehydrogenase, Chain A, domain 1"/>
    <property type="match status" value="1"/>
</dbReference>
<evidence type="ECO:0000313" key="6">
    <source>
        <dbReference type="EMBL" id="KAA9164028.1"/>
    </source>
</evidence>
<dbReference type="CDD" id="cd07112">
    <property type="entry name" value="ALDH_GABALDH-PuuC"/>
    <property type="match status" value="1"/>
</dbReference>
<dbReference type="InterPro" id="IPR016163">
    <property type="entry name" value="Ald_DH_C"/>
</dbReference>
<dbReference type="Proteomes" id="UP000319769">
    <property type="component" value="Unassembled WGS sequence"/>
</dbReference>
<gene>
    <name evidence="6" type="ORF">FPZ12_008405</name>
</gene>
<dbReference type="PROSITE" id="PS00687">
    <property type="entry name" value="ALDEHYDE_DEHYDR_GLU"/>
    <property type="match status" value="1"/>
</dbReference>
<keyword evidence="2 4" id="KW-0560">Oxidoreductase</keyword>
<dbReference type="InterPro" id="IPR016161">
    <property type="entry name" value="Ald_DH/histidinol_DH"/>
</dbReference>
<feature type="domain" description="Aldehyde dehydrogenase" evidence="5">
    <location>
        <begin position="35"/>
        <end position="498"/>
    </location>
</feature>
<comment type="similarity">
    <text evidence="1 4">Belongs to the aldehyde dehydrogenase family.</text>
</comment>
<proteinExistence type="inferred from homology"/>
<comment type="caution">
    <text evidence="6">The sequence shown here is derived from an EMBL/GenBank/DDBJ whole genome shotgun (WGS) entry which is preliminary data.</text>
</comment>
<dbReference type="InterPro" id="IPR029510">
    <property type="entry name" value="Ald_DH_CS_GLU"/>
</dbReference>
<dbReference type="AlphaFoldDB" id="A0A5N0VEG8"/>
<keyword evidence="7" id="KW-1185">Reference proteome</keyword>